<accession>A0A9Q0JN06</accession>
<proteinExistence type="predicted"/>
<dbReference type="InterPro" id="IPR001810">
    <property type="entry name" value="F-box_dom"/>
</dbReference>
<gene>
    <name evidence="2" type="ORF">Tsubulata_042266</name>
</gene>
<evidence type="ECO:0000313" key="2">
    <source>
        <dbReference type="EMBL" id="KAJ4846600.1"/>
    </source>
</evidence>
<evidence type="ECO:0000259" key="1">
    <source>
        <dbReference type="PROSITE" id="PS50181"/>
    </source>
</evidence>
<dbReference type="PANTHER" id="PTHR32212:SF234">
    <property type="entry name" value="F-BOX_LRR-REPEAT PROTEIN 13-LIKE"/>
    <property type="match status" value="1"/>
</dbReference>
<dbReference type="SUPFAM" id="SSF81383">
    <property type="entry name" value="F-box domain"/>
    <property type="match status" value="1"/>
</dbReference>
<reference evidence="2" key="2">
    <citation type="journal article" date="2023" name="Plants (Basel)">
        <title>Annotation of the Turnera subulata (Passifloraceae) Draft Genome Reveals the S-Locus Evolved after the Divergence of Turneroideae from Passifloroideae in a Stepwise Manner.</title>
        <authorList>
            <person name="Henning P.M."/>
            <person name="Roalson E.H."/>
            <person name="Mir W."/>
            <person name="McCubbin A.G."/>
            <person name="Shore J.S."/>
        </authorList>
    </citation>
    <scope>NUCLEOTIDE SEQUENCE</scope>
    <source>
        <strain evidence="2">F60SS</strain>
    </source>
</reference>
<comment type="caution">
    <text evidence="2">The sequence shown here is derived from an EMBL/GenBank/DDBJ whole genome shotgun (WGS) entry which is preliminary data.</text>
</comment>
<dbReference type="PANTHER" id="PTHR32212">
    <property type="entry name" value="CYCLIN-LIKE F-BOX"/>
    <property type="match status" value="1"/>
</dbReference>
<dbReference type="Proteomes" id="UP001141552">
    <property type="component" value="Unassembled WGS sequence"/>
</dbReference>
<dbReference type="Pfam" id="PF12937">
    <property type="entry name" value="F-box-like"/>
    <property type="match status" value="1"/>
</dbReference>
<dbReference type="EMBL" id="JAKUCV010001383">
    <property type="protein sequence ID" value="KAJ4846600.1"/>
    <property type="molecule type" value="Genomic_DNA"/>
</dbReference>
<reference evidence="2" key="1">
    <citation type="submission" date="2022-02" db="EMBL/GenBank/DDBJ databases">
        <authorList>
            <person name="Henning P.M."/>
            <person name="McCubbin A.G."/>
            <person name="Shore J.S."/>
        </authorList>
    </citation>
    <scope>NUCLEOTIDE SEQUENCE</scope>
    <source>
        <strain evidence="2">F60SS</strain>
        <tissue evidence="2">Leaves</tissue>
    </source>
</reference>
<dbReference type="OrthoDB" id="1436862at2759"/>
<dbReference type="InterPro" id="IPR036047">
    <property type="entry name" value="F-box-like_dom_sf"/>
</dbReference>
<dbReference type="SMART" id="SM00256">
    <property type="entry name" value="FBOX"/>
    <property type="match status" value="1"/>
</dbReference>
<evidence type="ECO:0000313" key="3">
    <source>
        <dbReference type="Proteomes" id="UP001141552"/>
    </source>
</evidence>
<organism evidence="2 3">
    <name type="scientific">Turnera subulata</name>
    <dbReference type="NCBI Taxonomy" id="218843"/>
    <lineage>
        <taxon>Eukaryota</taxon>
        <taxon>Viridiplantae</taxon>
        <taxon>Streptophyta</taxon>
        <taxon>Embryophyta</taxon>
        <taxon>Tracheophyta</taxon>
        <taxon>Spermatophyta</taxon>
        <taxon>Magnoliopsida</taxon>
        <taxon>eudicotyledons</taxon>
        <taxon>Gunneridae</taxon>
        <taxon>Pentapetalae</taxon>
        <taxon>rosids</taxon>
        <taxon>fabids</taxon>
        <taxon>Malpighiales</taxon>
        <taxon>Passifloraceae</taxon>
        <taxon>Turnera</taxon>
    </lineage>
</organism>
<dbReference type="PROSITE" id="PS50181">
    <property type="entry name" value="FBOX"/>
    <property type="match status" value="1"/>
</dbReference>
<dbReference type="Gene3D" id="1.20.1280.50">
    <property type="match status" value="1"/>
</dbReference>
<dbReference type="AlphaFoldDB" id="A0A9Q0JN06"/>
<feature type="domain" description="F-box" evidence="1">
    <location>
        <begin position="39"/>
        <end position="88"/>
    </location>
</feature>
<name>A0A9Q0JN06_9ROSI</name>
<protein>
    <recommendedName>
        <fullName evidence="1">F-box domain-containing protein</fullName>
    </recommendedName>
</protein>
<keyword evidence="3" id="KW-1185">Reference proteome</keyword>
<sequence length="123" mass="13933">MSPDLHPAPINHLASSLSQCLHQLKSATTSAAATITTTTTTLNDLPDKVLLHILGYLPSSKEEIQASLISRRWRNLWLRLPYLLFPKTYNLNLDINQTIKDYATFFHTTLVLPSPRVSQEVRH</sequence>